<name>A0ABQ4EIL1_9ACTN</name>
<organism evidence="1 2">
    <name type="scientific">Plantactinospora mayteni</name>
    <dbReference type="NCBI Taxonomy" id="566021"/>
    <lineage>
        <taxon>Bacteria</taxon>
        <taxon>Bacillati</taxon>
        <taxon>Actinomycetota</taxon>
        <taxon>Actinomycetes</taxon>
        <taxon>Micromonosporales</taxon>
        <taxon>Micromonosporaceae</taxon>
        <taxon>Plantactinospora</taxon>
    </lineage>
</organism>
<evidence type="ECO:0000313" key="1">
    <source>
        <dbReference type="EMBL" id="GIG94585.1"/>
    </source>
</evidence>
<dbReference type="Proteomes" id="UP000621500">
    <property type="component" value="Unassembled WGS sequence"/>
</dbReference>
<dbReference type="EMBL" id="BONX01000007">
    <property type="protein sequence ID" value="GIG94585.1"/>
    <property type="molecule type" value="Genomic_DNA"/>
</dbReference>
<reference evidence="1 2" key="1">
    <citation type="submission" date="2021-01" db="EMBL/GenBank/DDBJ databases">
        <title>Whole genome shotgun sequence of Plantactinospora mayteni NBRC 109088.</title>
        <authorList>
            <person name="Komaki H."/>
            <person name="Tamura T."/>
        </authorList>
    </citation>
    <scope>NUCLEOTIDE SEQUENCE [LARGE SCALE GENOMIC DNA]</scope>
    <source>
        <strain evidence="1 2">NBRC 109088</strain>
    </source>
</reference>
<evidence type="ECO:0000313" key="2">
    <source>
        <dbReference type="Proteomes" id="UP000621500"/>
    </source>
</evidence>
<proteinExistence type="predicted"/>
<keyword evidence="2" id="KW-1185">Reference proteome</keyword>
<sequence>MVVSAGMQTMTVRAVLVLVDTAGYSLRRMRAGGMNTGAVAKGLLWTTPRRTPADPGTGGLKMCSRGRASRRWRRTVLEQIDVLGTVASLPDSQSRAGNSRRGCDLRC</sequence>
<protein>
    <submittedName>
        <fullName evidence="1">Uncharacterized protein</fullName>
    </submittedName>
</protein>
<accession>A0ABQ4EIL1</accession>
<comment type="caution">
    <text evidence="1">The sequence shown here is derived from an EMBL/GenBank/DDBJ whole genome shotgun (WGS) entry which is preliminary data.</text>
</comment>
<gene>
    <name evidence="1" type="ORF">Pma05_11580</name>
</gene>